<reference evidence="3" key="1">
    <citation type="submission" date="2021-01" db="UniProtKB">
        <authorList>
            <consortium name="EnsemblMetazoa"/>
        </authorList>
    </citation>
    <scope>IDENTIFICATION</scope>
</reference>
<feature type="coiled-coil region" evidence="1">
    <location>
        <begin position="211"/>
        <end position="357"/>
    </location>
</feature>
<name>A0A7M6DQD8_9CNID</name>
<proteinExistence type="predicted"/>
<feature type="region of interest" description="Disordered" evidence="2">
    <location>
        <begin position="636"/>
        <end position="688"/>
    </location>
</feature>
<feature type="compositionally biased region" description="Polar residues" evidence="2">
    <location>
        <begin position="158"/>
        <end position="175"/>
    </location>
</feature>
<feature type="region of interest" description="Disordered" evidence="2">
    <location>
        <begin position="115"/>
        <end position="175"/>
    </location>
</feature>
<dbReference type="GeneID" id="136808340"/>
<protein>
    <submittedName>
        <fullName evidence="3">Uncharacterized protein</fullName>
    </submittedName>
</protein>
<feature type="compositionally biased region" description="Basic and acidic residues" evidence="2">
    <location>
        <begin position="145"/>
        <end position="157"/>
    </location>
</feature>
<evidence type="ECO:0000313" key="3">
    <source>
        <dbReference type="EnsemblMetazoa" id="CLYHEMP022271.1"/>
    </source>
</evidence>
<dbReference type="EnsemblMetazoa" id="CLYHEMT022271.1">
    <property type="protein sequence ID" value="CLYHEMP022271.1"/>
    <property type="gene ID" value="CLYHEMG022271"/>
</dbReference>
<feature type="region of interest" description="Disordered" evidence="2">
    <location>
        <begin position="37"/>
        <end position="94"/>
    </location>
</feature>
<evidence type="ECO:0000313" key="4">
    <source>
        <dbReference type="Proteomes" id="UP000594262"/>
    </source>
</evidence>
<organism evidence="3 4">
    <name type="scientific">Clytia hemisphaerica</name>
    <dbReference type="NCBI Taxonomy" id="252671"/>
    <lineage>
        <taxon>Eukaryota</taxon>
        <taxon>Metazoa</taxon>
        <taxon>Cnidaria</taxon>
        <taxon>Hydrozoa</taxon>
        <taxon>Hydroidolina</taxon>
        <taxon>Leptothecata</taxon>
        <taxon>Obeliida</taxon>
        <taxon>Clytiidae</taxon>
        <taxon>Clytia</taxon>
    </lineage>
</organism>
<evidence type="ECO:0000256" key="1">
    <source>
        <dbReference type="SAM" id="Coils"/>
    </source>
</evidence>
<feature type="region of interest" description="Disordered" evidence="2">
    <location>
        <begin position="560"/>
        <end position="612"/>
    </location>
</feature>
<feature type="coiled-coil region" evidence="1">
    <location>
        <begin position="381"/>
        <end position="518"/>
    </location>
</feature>
<dbReference type="OrthoDB" id="10664664at2759"/>
<accession>A0A7M6DQD8</accession>
<feature type="compositionally biased region" description="Low complexity" evidence="2">
    <location>
        <begin position="115"/>
        <end position="138"/>
    </location>
</feature>
<keyword evidence="1" id="KW-0175">Coiled coil</keyword>
<dbReference type="AlphaFoldDB" id="A0A7M6DQD8"/>
<feature type="compositionally biased region" description="Polar residues" evidence="2">
    <location>
        <begin position="76"/>
        <end position="91"/>
    </location>
</feature>
<dbReference type="Proteomes" id="UP000594262">
    <property type="component" value="Unplaced"/>
</dbReference>
<evidence type="ECO:0000256" key="2">
    <source>
        <dbReference type="SAM" id="MobiDB-lite"/>
    </source>
</evidence>
<feature type="compositionally biased region" description="Polar residues" evidence="2">
    <location>
        <begin position="636"/>
        <end position="659"/>
    </location>
</feature>
<sequence>MNTSFNDLKEIFSTPPTEARYSWIIHSGNQTLEASAVRMQPPTADTAASNSQQPPPRPPRVARTNSLNPFTPPDEVQTNSETAQMSQSQEVANKRIKTDEPEELLLDIDDQQCTDQNQQNVSPSQRSPIRPSSISPRQFLRNHARGRDQGDFTDSKENNMQQPQSSTPDSLDDYSTTRGCLGDKFNIQSKYIAKRLQSRQPCTNQNGSAALTGYQLKNMRLQEEVNSANKKIHRLNHINQNAMQRKSELQKEVLDAYKKISELEVTRHTWSEKQRELALELKTSKQRIGDAEREAAHAIGCQSKLQRELIETESKKQKYFEGLDHAERRISKLEELMKELELESRQESLMKSDLEKRLYESEANLKLVSSDNTNLINKLGIKEKEHSIIEKRLEREIAEKEQIESKTSELVKENNHLNKELNRLESKYEMAERTIGQYSTKLSAEKEKYQLASTLKTESERELRDTKQTLMKERAQKELLNTECQVTIEKYRNLKRNYEKTSKQNELLRRENRDLKDRVLYFELYQKISDKKARPENGGTSSDKKRTTFLDTLNELKVSKEKAQIQRSRNGSRDSWDIEDGEQGAWDQSQRVQRAWGEGHGRSSKHGSNNSLDRLSEMSAQIEKLQKEQKVLNHVTAESCNGSSKAPSRINTARKSISPRSEHLVYPTRSPPKSPNKHSASLDVPNPNDTIMSFNDDEEEGDIQVGNLATFSDLLNNNTNKDIANALL</sequence>
<dbReference type="RefSeq" id="XP_066920972.1">
    <property type="nucleotide sequence ID" value="XM_067064871.1"/>
</dbReference>
<keyword evidence="4" id="KW-1185">Reference proteome</keyword>